<keyword evidence="2" id="KW-1185">Reference proteome</keyword>
<reference evidence="2" key="1">
    <citation type="journal article" date="2019" name="Int. J. Syst. Evol. Microbiol.">
        <title>The Global Catalogue of Microorganisms (GCM) 10K type strain sequencing project: providing services to taxonomists for standard genome sequencing and annotation.</title>
        <authorList>
            <consortium name="The Broad Institute Genomics Platform"/>
            <consortium name="The Broad Institute Genome Sequencing Center for Infectious Disease"/>
            <person name="Wu L."/>
            <person name="Ma J."/>
        </authorList>
    </citation>
    <scope>NUCLEOTIDE SEQUENCE [LARGE SCALE GENOMIC DNA]</scope>
    <source>
        <strain evidence="2">KCTC 32255</strain>
    </source>
</reference>
<gene>
    <name evidence="1" type="ORF">ACFQGD_12520</name>
</gene>
<name>A0ABW2C1L9_9PSEU</name>
<dbReference type="Proteomes" id="UP001596337">
    <property type="component" value="Unassembled WGS sequence"/>
</dbReference>
<comment type="caution">
    <text evidence="1">The sequence shown here is derived from an EMBL/GenBank/DDBJ whole genome shotgun (WGS) entry which is preliminary data.</text>
</comment>
<proteinExistence type="predicted"/>
<evidence type="ECO:0000313" key="2">
    <source>
        <dbReference type="Proteomes" id="UP001596337"/>
    </source>
</evidence>
<sequence>MAVPADVELYGIHAVEVANLFLGRDIVAVRGMSAPGRQVVLLEYRDGRSAVLEHVTFLRYPVYVVVIYSNTWYHQISLEPPNTLLALARQIVDFFRGGPIPVTPNEAIDLIHITETAKETLRSNIATRFGDAW</sequence>
<dbReference type="RefSeq" id="WP_345398998.1">
    <property type="nucleotide sequence ID" value="NZ_BAABLA010000077.1"/>
</dbReference>
<organism evidence="1 2">
    <name type="scientific">Haloechinothrix salitolerans</name>
    <dbReference type="NCBI Taxonomy" id="926830"/>
    <lineage>
        <taxon>Bacteria</taxon>
        <taxon>Bacillati</taxon>
        <taxon>Actinomycetota</taxon>
        <taxon>Actinomycetes</taxon>
        <taxon>Pseudonocardiales</taxon>
        <taxon>Pseudonocardiaceae</taxon>
        <taxon>Haloechinothrix</taxon>
    </lineage>
</organism>
<accession>A0ABW2C1L9</accession>
<dbReference type="EMBL" id="JBHSXX010000001">
    <property type="protein sequence ID" value="MFC6867974.1"/>
    <property type="molecule type" value="Genomic_DNA"/>
</dbReference>
<protein>
    <submittedName>
        <fullName evidence="1">Uncharacterized protein</fullName>
    </submittedName>
</protein>
<evidence type="ECO:0000313" key="1">
    <source>
        <dbReference type="EMBL" id="MFC6867974.1"/>
    </source>
</evidence>